<organism evidence="1 2">
    <name type="scientific">Rhodobacter ferrooxidans</name>
    <dbReference type="NCBI Taxonomy" id="371731"/>
    <lineage>
        <taxon>Bacteria</taxon>
        <taxon>Pseudomonadati</taxon>
        <taxon>Pseudomonadota</taxon>
        <taxon>Alphaproteobacteria</taxon>
        <taxon>Rhodobacterales</taxon>
        <taxon>Rhodobacter group</taxon>
        <taxon>Rhodobacter</taxon>
    </lineage>
</organism>
<keyword evidence="2" id="KW-1185">Reference proteome</keyword>
<evidence type="ECO:0000313" key="1">
    <source>
        <dbReference type="EMBL" id="EEW25834.1"/>
    </source>
</evidence>
<comment type="caution">
    <text evidence="1">The sequence shown here is derived from an EMBL/GenBank/DDBJ whole genome shotgun (WGS) entry which is preliminary data.</text>
</comment>
<dbReference type="RefSeq" id="WP_008029175.1">
    <property type="nucleotide sequence ID" value="NZ_ACYY01000006.1"/>
</dbReference>
<dbReference type="Pfam" id="PF00494">
    <property type="entry name" value="SQS_PSY"/>
    <property type="match status" value="1"/>
</dbReference>
<dbReference type="eggNOG" id="COG1562">
    <property type="taxonomic scope" value="Bacteria"/>
</dbReference>
<dbReference type="Proteomes" id="UP000010121">
    <property type="component" value="Unassembled WGS sequence"/>
</dbReference>
<evidence type="ECO:0008006" key="3">
    <source>
        <dbReference type="Google" id="ProtNLM"/>
    </source>
</evidence>
<dbReference type="EMBL" id="ACYY01000006">
    <property type="protein sequence ID" value="EEW25834.1"/>
    <property type="molecule type" value="Genomic_DNA"/>
</dbReference>
<protein>
    <recommendedName>
        <fullName evidence="3">Phytoene synthase</fullName>
    </recommendedName>
</protein>
<sequence length="255" mass="27668">MSLQACAERVERGDPDRFAACMAAPPAARARLWPLYALNLELARAPWASTEPMIAEMRLQWWADAIDDLGRGTQRPHEVIAPLAEVVQAADLPAISRMIDARRHDIYAAPFADAAALDGYLQDTGAALMWLAARALGAPEATEAVVRDAGWAMALASYLRAVPDLQARGRVPLPDARPQAVADLARQGLARLARARGARRLVPVSAHPALLAGWQTQALLQLAVAQPERVAANDLRLSEFSRRGGLLWQALTGRW</sequence>
<gene>
    <name evidence="1" type="ORF">Rsw2DRAFT_1265</name>
</gene>
<dbReference type="STRING" id="371731.Rsw2DRAFT_1265"/>
<dbReference type="InterPro" id="IPR008949">
    <property type="entry name" value="Isoprenoid_synthase_dom_sf"/>
</dbReference>
<name>C8RZN7_9RHOB</name>
<reference evidence="1 2" key="1">
    <citation type="submission" date="2009-08" db="EMBL/GenBank/DDBJ databases">
        <title>The draft genome of Rhodobacter sp. SW2.</title>
        <authorList>
            <consortium name="US DOE Joint Genome Institute (JGI-PGF)"/>
            <person name="Lucas S."/>
            <person name="Copeland A."/>
            <person name="Lapidus A."/>
            <person name="Glavina del Rio T."/>
            <person name="Tice H."/>
            <person name="Bruce D."/>
            <person name="Goodwin L."/>
            <person name="Pitluck S."/>
            <person name="Larimer F."/>
            <person name="Land M.L."/>
            <person name="Hauser L."/>
            <person name="Emerson D."/>
        </authorList>
    </citation>
    <scope>NUCLEOTIDE SEQUENCE [LARGE SCALE GENOMIC DNA]</scope>
    <source>
        <strain evidence="1 2">SW2</strain>
    </source>
</reference>
<dbReference type="Gene3D" id="1.10.600.10">
    <property type="entry name" value="Farnesyl Diphosphate Synthase"/>
    <property type="match status" value="1"/>
</dbReference>
<accession>C8RZN7</accession>
<dbReference type="InterPro" id="IPR002060">
    <property type="entry name" value="Squ/phyt_synthse"/>
</dbReference>
<proteinExistence type="predicted"/>
<dbReference type="AlphaFoldDB" id="C8RZN7"/>
<dbReference type="OrthoDB" id="9814909at2"/>
<dbReference type="SUPFAM" id="SSF48576">
    <property type="entry name" value="Terpenoid synthases"/>
    <property type="match status" value="1"/>
</dbReference>
<evidence type="ECO:0000313" key="2">
    <source>
        <dbReference type="Proteomes" id="UP000010121"/>
    </source>
</evidence>